<evidence type="ECO:0000313" key="7">
    <source>
        <dbReference type="EMBL" id="SDF92325.1"/>
    </source>
</evidence>
<dbReference type="PANTHER" id="PTHR30329:SF21">
    <property type="entry name" value="LIPOPROTEIN YIAD-RELATED"/>
    <property type="match status" value="1"/>
</dbReference>
<dbReference type="PRINTS" id="PR01021">
    <property type="entry name" value="OMPADOMAIN"/>
</dbReference>
<dbReference type="Proteomes" id="UP000199643">
    <property type="component" value="Unassembled WGS sequence"/>
</dbReference>
<dbReference type="STRING" id="405671.SAMN05421827_102128"/>
<keyword evidence="5" id="KW-0732">Signal</keyword>
<keyword evidence="3" id="KW-0998">Cell outer membrane</keyword>
<dbReference type="SUPFAM" id="SSF103088">
    <property type="entry name" value="OmpA-like"/>
    <property type="match status" value="1"/>
</dbReference>
<dbReference type="PANTHER" id="PTHR30329">
    <property type="entry name" value="STATOR ELEMENT OF FLAGELLAR MOTOR COMPLEX"/>
    <property type="match status" value="1"/>
</dbReference>
<dbReference type="Gene3D" id="1.25.40.10">
    <property type="entry name" value="Tetratricopeptide repeat domain"/>
    <property type="match status" value="1"/>
</dbReference>
<sequence length="652" mass="72519">MNNHYRKFSLVIVALSILLGMANAQEQPGIRERAQELLNQYSYAKAATLIQKLVDKDNPRLKDLENLALCYRNMNDFEAAETWYSRIIARPESSPINQLYYGEMLKANLKYAEAKKVFADYATKNGLKPQVALQIAGCDSAITWMANPTAYQIRNETGVNTPLSEFSAYPVGKLVYFTGEPENKGLNKTYGWTGNSFLKIYASTSDMQQHLANPVVIKSGLNDAPFHQGPLVSDKSETVSYVTRTYTGSRGEVGKAGKRKYKTSNLELYIYTKNKQTGTYQVVPFAYNKPEEYSVGHASLSADEKTLYFVSDMPGTLGGTDIWYSELQSDGTWGKPINVGPSVNTAGNEMFPSVSETGTLYFSTDGLPGMGGLDIFSSKGNKSNWTKAVNLRYPINSAADDFAFFTTGPTADGITGYLASNRKGGQGADDIYTFNYSRPKIILALRGIAFNKKTQERLSDVTVTLSKDGSGIVAKKINEQDGTFFFQLDKGSDYKVFGSKLKFYADSATLTTKGLTKSDTLYAELRLEPLFEQGKTLRLANIHYDFDKDNIRADAAKILNELVRTMRDNPTLEIELASHTDSRGVDLYNLDLSQRRARSVVNYLVSRGIARSRMTAKGYGETRLLNRCSNGVNCSAAEHQQNRRTEFTILKY</sequence>
<evidence type="ECO:0000256" key="3">
    <source>
        <dbReference type="ARBA" id="ARBA00023237"/>
    </source>
</evidence>
<dbReference type="Pfam" id="PF07676">
    <property type="entry name" value="PD40"/>
    <property type="match status" value="2"/>
</dbReference>
<dbReference type="Pfam" id="PF00691">
    <property type="entry name" value="OmpA"/>
    <property type="match status" value="1"/>
</dbReference>
<dbReference type="OrthoDB" id="9809364at2"/>
<dbReference type="RefSeq" id="WP_090496960.1">
    <property type="nucleotide sequence ID" value="NZ_FNCH01000002.1"/>
</dbReference>
<dbReference type="Gene3D" id="3.30.1330.60">
    <property type="entry name" value="OmpA-like domain"/>
    <property type="match status" value="1"/>
</dbReference>
<dbReference type="AlphaFoldDB" id="A0A1G7Q1G1"/>
<evidence type="ECO:0000259" key="6">
    <source>
        <dbReference type="PROSITE" id="PS51123"/>
    </source>
</evidence>
<evidence type="ECO:0000256" key="4">
    <source>
        <dbReference type="PROSITE-ProRule" id="PRU00473"/>
    </source>
</evidence>
<protein>
    <submittedName>
        <fullName evidence="7">WD40-like Beta Propeller Repeat</fullName>
    </submittedName>
</protein>
<dbReference type="InterPro" id="IPR011659">
    <property type="entry name" value="WD40"/>
</dbReference>
<gene>
    <name evidence="7" type="ORF">SAMN05421827_102128</name>
</gene>
<evidence type="ECO:0000256" key="1">
    <source>
        <dbReference type="ARBA" id="ARBA00004442"/>
    </source>
</evidence>
<accession>A0A1G7Q1G1</accession>
<name>A0A1G7Q1G1_9SPHI</name>
<dbReference type="InterPro" id="IPR036737">
    <property type="entry name" value="OmpA-like_sf"/>
</dbReference>
<evidence type="ECO:0000313" key="8">
    <source>
        <dbReference type="Proteomes" id="UP000199643"/>
    </source>
</evidence>
<dbReference type="SUPFAM" id="SSF82171">
    <property type="entry name" value="DPP6 N-terminal domain-like"/>
    <property type="match status" value="1"/>
</dbReference>
<keyword evidence="2 4" id="KW-0472">Membrane</keyword>
<dbReference type="CDD" id="cd07185">
    <property type="entry name" value="OmpA_C-like"/>
    <property type="match status" value="1"/>
</dbReference>
<evidence type="ECO:0000256" key="2">
    <source>
        <dbReference type="ARBA" id="ARBA00023136"/>
    </source>
</evidence>
<feature type="signal peptide" evidence="5">
    <location>
        <begin position="1"/>
        <end position="24"/>
    </location>
</feature>
<keyword evidence="8" id="KW-1185">Reference proteome</keyword>
<organism evidence="7 8">
    <name type="scientific">Pedobacter terrae</name>
    <dbReference type="NCBI Taxonomy" id="405671"/>
    <lineage>
        <taxon>Bacteria</taxon>
        <taxon>Pseudomonadati</taxon>
        <taxon>Bacteroidota</taxon>
        <taxon>Sphingobacteriia</taxon>
        <taxon>Sphingobacteriales</taxon>
        <taxon>Sphingobacteriaceae</taxon>
        <taxon>Pedobacter</taxon>
    </lineage>
</organism>
<dbReference type="InterPro" id="IPR006664">
    <property type="entry name" value="OMP_bac"/>
</dbReference>
<feature type="domain" description="OmpA-like" evidence="6">
    <location>
        <begin position="533"/>
        <end position="652"/>
    </location>
</feature>
<dbReference type="SUPFAM" id="SSF48452">
    <property type="entry name" value="TPR-like"/>
    <property type="match status" value="1"/>
</dbReference>
<proteinExistence type="predicted"/>
<evidence type="ECO:0000256" key="5">
    <source>
        <dbReference type="SAM" id="SignalP"/>
    </source>
</evidence>
<reference evidence="8" key="1">
    <citation type="submission" date="2016-10" db="EMBL/GenBank/DDBJ databases">
        <authorList>
            <person name="Varghese N."/>
            <person name="Submissions S."/>
        </authorList>
    </citation>
    <scope>NUCLEOTIDE SEQUENCE [LARGE SCALE GENOMIC DNA]</scope>
    <source>
        <strain evidence="8">DSM 17933</strain>
    </source>
</reference>
<feature type="chain" id="PRO_5011660787" evidence="5">
    <location>
        <begin position="25"/>
        <end position="652"/>
    </location>
</feature>
<dbReference type="InterPro" id="IPR011990">
    <property type="entry name" value="TPR-like_helical_dom_sf"/>
</dbReference>
<dbReference type="PROSITE" id="PS51123">
    <property type="entry name" value="OMPA_2"/>
    <property type="match status" value="1"/>
</dbReference>
<comment type="subcellular location">
    <subcellularLocation>
        <location evidence="1">Cell outer membrane</location>
    </subcellularLocation>
</comment>
<dbReference type="EMBL" id="FNCH01000002">
    <property type="protein sequence ID" value="SDF92325.1"/>
    <property type="molecule type" value="Genomic_DNA"/>
</dbReference>
<dbReference type="GO" id="GO:0009279">
    <property type="term" value="C:cell outer membrane"/>
    <property type="evidence" value="ECO:0007669"/>
    <property type="project" value="UniProtKB-SubCell"/>
</dbReference>
<dbReference type="InterPro" id="IPR006665">
    <property type="entry name" value="OmpA-like"/>
</dbReference>
<dbReference type="InterPro" id="IPR050330">
    <property type="entry name" value="Bact_OuterMem_StrucFunc"/>
</dbReference>